<dbReference type="Proteomes" id="UP000015346">
    <property type="component" value="Unassembled WGS sequence"/>
</dbReference>
<sequence length="205" mass="20340">MRGAPAPGASGTPPGIGPGSPAGGSGRKRAGPLGLRLASLIAVALLPLGVVSLLQADAWLEAARASRAALLEGATLRAAATEVGLLREAQGAAQALALAVAPLTANEAACDAALSRIAAQSPQYSVVGFVAADGRMTCAAGGASYDYSGSPLVEKIAADPLPGHPCRGRCPALRHLDPACGPSRLPSRSRLGGDLSRLCRARIAA</sequence>
<evidence type="ECO:0000256" key="1">
    <source>
        <dbReference type="SAM" id="MobiDB-lite"/>
    </source>
</evidence>
<organism evidence="2 3">
    <name type="scientific">Rubellimicrobium thermophilum DSM 16684</name>
    <dbReference type="NCBI Taxonomy" id="1123069"/>
    <lineage>
        <taxon>Bacteria</taxon>
        <taxon>Pseudomonadati</taxon>
        <taxon>Pseudomonadota</taxon>
        <taxon>Alphaproteobacteria</taxon>
        <taxon>Rhodobacterales</taxon>
        <taxon>Roseobacteraceae</taxon>
        <taxon>Rubellimicrobium</taxon>
    </lineage>
</organism>
<evidence type="ECO:0000313" key="3">
    <source>
        <dbReference type="Proteomes" id="UP000015346"/>
    </source>
</evidence>
<dbReference type="EMBL" id="AOLV01000033">
    <property type="protein sequence ID" value="EPX83124.1"/>
    <property type="molecule type" value="Genomic_DNA"/>
</dbReference>
<dbReference type="STRING" id="1123069.ruthe_02741"/>
<feature type="region of interest" description="Disordered" evidence="1">
    <location>
        <begin position="1"/>
        <end position="28"/>
    </location>
</feature>
<dbReference type="HOGENOM" id="CLU_1336702_0_0_5"/>
<keyword evidence="3" id="KW-1185">Reference proteome</keyword>
<proteinExistence type="predicted"/>
<name>S9SA65_9RHOB</name>
<comment type="caution">
    <text evidence="2">The sequence shown here is derived from an EMBL/GenBank/DDBJ whole genome shotgun (WGS) entry which is preliminary data.</text>
</comment>
<evidence type="ECO:0000313" key="2">
    <source>
        <dbReference type="EMBL" id="EPX83124.1"/>
    </source>
</evidence>
<dbReference type="AlphaFoldDB" id="S9SA65"/>
<dbReference type="RefSeq" id="WP_021098813.1">
    <property type="nucleotide sequence ID" value="NZ_KE557324.1"/>
</dbReference>
<protein>
    <submittedName>
        <fullName evidence="2">Uncharacterized protein</fullName>
    </submittedName>
</protein>
<accession>S9SA65</accession>
<dbReference type="Gene3D" id="3.30.450.20">
    <property type="entry name" value="PAS domain"/>
    <property type="match status" value="1"/>
</dbReference>
<feature type="compositionally biased region" description="Low complexity" evidence="1">
    <location>
        <begin position="1"/>
        <end position="13"/>
    </location>
</feature>
<gene>
    <name evidence="2" type="ORF">ruthe_02741</name>
</gene>
<reference evidence="2 3" key="1">
    <citation type="journal article" date="2013" name="Stand. Genomic Sci.">
        <title>Genome sequence of the reddish-pigmented Rubellimicrobium thermophilum type strain (DSM 16684(T)), a member of the Roseobacter clade.</title>
        <authorList>
            <person name="Fiebig A."/>
            <person name="Riedel T."/>
            <person name="Gronow S."/>
            <person name="Petersen J."/>
            <person name="Klenk H.P."/>
            <person name="Goker M."/>
        </authorList>
    </citation>
    <scope>NUCLEOTIDE SEQUENCE [LARGE SCALE GENOMIC DNA]</scope>
    <source>
        <strain evidence="2 3">DSM 16684</strain>
    </source>
</reference>